<reference evidence="1" key="1">
    <citation type="submission" date="2024-01" db="EMBL/GenBank/DDBJ databases">
        <authorList>
            <person name="Webb A."/>
        </authorList>
    </citation>
    <scope>NUCLEOTIDE SEQUENCE</scope>
    <source>
        <strain evidence="1">Pm1</strain>
    </source>
</reference>
<name>A0AAV1U3G9_9STRA</name>
<protein>
    <submittedName>
        <fullName evidence="1">Uncharacterized protein</fullName>
    </submittedName>
</protein>
<proteinExistence type="predicted"/>
<accession>A0AAV1U3G9</accession>
<evidence type="ECO:0000313" key="2">
    <source>
        <dbReference type="Proteomes" id="UP001162060"/>
    </source>
</evidence>
<gene>
    <name evidence="1" type="ORF">PM001_LOCUS13457</name>
</gene>
<comment type="caution">
    <text evidence="1">The sequence shown here is derived from an EMBL/GenBank/DDBJ whole genome shotgun (WGS) entry which is preliminary data.</text>
</comment>
<organism evidence="1 2">
    <name type="scientific">Peronospora matthiolae</name>
    <dbReference type="NCBI Taxonomy" id="2874970"/>
    <lineage>
        <taxon>Eukaryota</taxon>
        <taxon>Sar</taxon>
        <taxon>Stramenopiles</taxon>
        <taxon>Oomycota</taxon>
        <taxon>Peronosporomycetes</taxon>
        <taxon>Peronosporales</taxon>
        <taxon>Peronosporaceae</taxon>
        <taxon>Peronospora</taxon>
    </lineage>
</organism>
<sequence length="95" mass="9996">MGHPAHSKDCPAGYYAVGTKGQTAWVNSCALDLAAKVSGLPYPVAYLVSMLGEALRAFGHAINSETQLAVIRQHTSHADAKLRELCTGWVATADG</sequence>
<dbReference type="Proteomes" id="UP001162060">
    <property type="component" value="Unassembled WGS sequence"/>
</dbReference>
<dbReference type="AlphaFoldDB" id="A0AAV1U3G9"/>
<evidence type="ECO:0000313" key="1">
    <source>
        <dbReference type="EMBL" id="CAK7928307.1"/>
    </source>
</evidence>
<dbReference type="EMBL" id="CAKLBY020000123">
    <property type="protein sequence ID" value="CAK7928307.1"/>
    <property type="molecule type" value="Genomic_DNA"/>
</dbReference>